<name>A0A9I9D206_CUCME</name>
<proteinExistence type="predicted"/>
<protein>
    <submittedName>
        <fullName evidence="2">Uncharacterized protein</fullName>
    </submittedName>
</protein>
<feature type="region of interest" description="Disordered" evidence="1">
    <location>
        <begin position="1"/>
        <end position="45"/>
    </location>
</feature>
<reference evidence="2" key="1">
    <citation type="submission" date="2023-03" db="UniProtKB">
        <authorList>
            <consortium name="EnsemblPlants"/>
        </authorList>
    </citation>
    <scope>IDENTIFICATION</scope>
</reference>
<evidence type="ECO:0000313" key="2">
    <source>
        <dbReference type="EnsemblPlants" id="MELO3C011674.2.1"/>
    </source>
</evidence>
<organism evidence="2">
    <name type="scientific">Cucumis melo</name>
    <name type="common">Muskmelon</name>
    <dbReference type="NCBI Taxonomy" id="3656"/>
    <lineage>
        <taxon>Eukaryota</taxon>
        <taxon>Viridiplantae</taxon>
        <taxon>Streptophyta</taxon>
        <taxon>Embryophyta</taxon>
        <taxon>Tracheophyta</taxon>
        <taxon>Spermatophyta</taxon>
        <taxon>Magnoliopsida</taxon>
        <taxon>eudicotyledons</taxon>
        <taxon>Gunneridae</taxon>
        <taxon>Pentapetalae</taxon>
        <taxon>rosids</taxon>
        <taxon>fabids</taxon>
        <taxon>Cucurbitales</taxon>
        <taxon>Cucurbitaceae</taxon>
        <taxon>Benincaseae</taxon>
        <taxon>Cucumis</taxon>
    </lineage>
</organism>
<dbReference type="Gramene" id="MELO3C011674.2.1">
    <property type="protein sequence ID" value="MELO3C011674.2.1"/>
    <property type="gene ID" value="MELO3C011674.2"/>
</dbReference>
<dbReference type="AlphaFoldDB" id="A0A9I9D206"/>
<evidence type="ECO:0000256" key="1">
    <source>
        <dbReference type="SAM" id="MobiDB-lite"/>
    </source>
</evidence>
<feature type="compositionally biased region" description="Polar residues" evidence="1">
    <location>
        <begin position="22"/>
        <end position="38"/>
    </location>
</feature>
<accession>A0A9I9D206</accession>
<dbReference type="EnsemblPlants" id="MELO3C011674.2.1">
    <property type="protein sequence ID" value="MELO3C011674.2.1"/>
    <property type="gene ID" value="MELO3C011674.2"/>
</dbReference>
<sequence>MAEGGLARRSMGSKKHGATPSRLDSTISDGTTQNSRSSIDGREDLNVDGDWRDTLVVVQCQRRVVGLVVAST</sequence>